<dbReference type="Pfam" id="PF08242">
    <property type="entry name" value="Methyltransf_12"/>
    <property type="match status" value="1"/>
</dbReference>
<dbReference type="PANTHER" id="PTHR34496:SF10">
    <property type="entry name" value="GLCNAC TRANSFERASE"/>
    <property type="match status" value="1"/>
</dbReference>
<dbReference type="EMBL" id="NOIH01000030">
    <property type="protein sequence ID" value="OYD52707.1"/>
    <property type="molecule type" value="Genomic_DNA"/>
</dbReference>
<dbReference type="Proteomes" id="UP000215181">
    <property type="component" value="Unassembled WGS sequence"/>
</dbReference>
<dbReference type="SUPFAM" id="SSF53335">
    <property type="entry name" value="S-adenosyl-L-methionine-dependent methyltransferases"/>
    <property type="match status" value="1"/>
</dbReference>
<dbReference type="RefSeq" id="WP_094269557.1">
    <property type="nucleotide sequence ID" value="NZ_NOIH01000030.1"/>
</dbReference>
<dbReference type="AlphaFoldDB" id="A0A235EVV7"/>
<comment type="caution">
    <text evidence="2">The sequence shown here is derived from an EMBL/GenBank/DDBJ whole genome shotgun (WGS) entry which is preliminary data.</text>
</comment>
<dbReference type="PANTHER" id="PTHR34496">
    <property type="entry name" value="GLCNAC TRANSFERASE-RELATED"/>
    <property type="match status" value="1"/>
</dbReference>
<dbReference type="InterPro" id="IPR013217">
    <property type="entry name" value="Methyltransf_12"/>
</dbReference>
<feature type="domain" description="Methyltransferase type 12" evidence="1">
    <location>
        <begin position="371"/>
        <end position="455"/>
    </location>
</feature>
<name>A0A235EVV7_9RHOO</name>
<keyword evidence="3" id="KW-1185">Reference proteome</keyword>
<gene>
    <name evidence="2" type="ORF">CGK74_16820</name>
</gene>
<dbReference type="SUPFAM" id="SSF53448">
    <property type="entry name" value="Nucleotide-diphospho-sugar transferases"/>
    <property type="match status" value="1"/>
</dbReference>
<evidence type="ECO:0000313" key="2">
    <source>
        <dbReference type="EMBL" id="OYD52707.1"/>
    </source>
</evidence>
<reference evidence="2 3" key="1">
    <citation type="submission" date="2017-07" db="EMBL/GenBank/DDBJ databases">
        <title>Thauera sp. KNDSS-Mac4 genome sequence and assembly.</title>
        <authorList>
            <person name="Mayilraj S."/>
        </authorList>
    </citation>
    <scope>NUCLEOTIDE SEQUENCE [LARGE SCALE GENOMIC DNA]</scope>
    <source>
        <strain evidence="2 3">KNDSS-Mac4</strain>
    </source>
</reference>
<accession>A0A235EVV7</accession>
<protein>
    <recommendedName>
        <fullName evidence="1">Methyltransferase type 12 domain-containing protein</fullName>
    </recommendedName>
</protein>
<dbReference type="OrthoDB" id="8738370at2"/>
<evidence type="ECO:0000313" key="3">
    <source>
        <dbReference type="Proteomes" id="UP000215181"/>
    </source>
</evidence>
<organism evidence="2 3">
    <name type="scientific">Thauera propionica</name>
    <dbReference type="NCBI Taxonomy" id="2019431"/>
    <lineage>
        <taxon>Bacteria</taxon>
        <taxon>Pseudomonadati</taxon>
        <taxon>Pseudomonadota</taxon>
        <taxon>Betaproteobacteria</taxon>
        <taxon>Rhodocyclales</taxon>
        <taxon>Zoogloeaceae</taxon>
        <taxon>Thauera</taxon>
    </lineage>
</organism>
<dbReference type="InterPro" id="IPR021067">
    <property type="entry name" value="Glycosyltransferase"/>
</dbReference>
<proteinExistence type="predicted"/>
<dbReference type="Gene3D" id="3.40.50.150">
    <property type="entry name" value="Vaccinia Virus protein VP39"/>
    <property type="match status" value="1"/>
</dbReference>
<dbReference type="Gene3D" id="3.90.550.10">
    <property type="entry name" value="Spore Coat Polysaccharide Biosynthesis Protein SpsA, Chain A"/>
    <property type="match status" value="1"/>
</dbReference>
<evidence type="ECO:0000259" key="1">
    <source>
        <dbReference type="Pfam" id="PF08242"/>
    </source>
</evidence>
<dbReference type="Pfam" id="PF11397">
    <property type="entry name" value="GlcNAc"/>
    <property type="match status" value="2"/>
</dbReference>
<sequence>MELPRIFVSIASYRDSEGPATVTDLFARAAHPERVFAGVLWQVIPGDDDDCIGGEAPASHVRSLTVHASESLGACWARHRILTELRRDEDYVLQIDSHMRFEPGWDEAFIAMLQRCPSPRPVLSSYPVPYQLPDRLGERRIPVQIAKQFSDQGGLLLHSRALPYECRPQAPLPSAFVGAGCIFAPAAAFDEVPYDPLLYFQGEEITLAVRLWTHGWDLFTPDDVLLYHDYSNERGRPRHWSDNRDWATLSARAHARLRCLLARELPADPEAMRDIARYGLGTRRTLEEYERFADLDFRRRTIGPRAADGRFGSPLDDGEVRRARAFSRIFNERTWGCVETRSGPGSTLAATAAMRKSLLKLLQRLNVRSLLDAGCGDLNWFGPALDTLDLYLGIDVSPEVIDYVLGLHRGRRGVFFNVADVVSDALPSADAVLCRHVLTHLPNAQVQAALENIRRSGARYLIATSHRGAANAEVEPGGWRAQDLCAPPFSLPPPAFVLQDGGGTELRVWDLTAG</sequence>
<dbReference type="InterPro" id="IPR029044">
    <property type="entry name" value="Nucleotide-diphossugar_trans"/>
</dbReference>
<dbReference type="InterPro" id="IPR029063">
    <property type="entry name" value="SAM-dependent_MTases_sf"/>
</dbReference>
<dbReference type="CDD" id="cd02440">
    <property type="entry name" value="AdoMet_MTases"/>
    <property type="match status" value="1"/>
</dbReference>